<accession>A0A4Q7PNS2</accession>
<reference evidence="1 2" key="1">
    <citation type="submission" date="2019-02" db="EMBL/GenBank/DDBJ databases">
        <title>Genomic Encyclopedia of Type Strains, Phase IV (KMG-IV): sequencing the most valuable type-strain genomes for metagenomic binning, comparative biology and taxonomic classification.</title>
        <authorList>
            <person name="Goeker M."/>
        </authorList>
    </citation>
    <scope>NUCLEOTIDE SEQUENCE [LARGE SCALE GENOMIC DNA]</scope>
    <source>
        <strain evidence="1 2">DSM 29486</strain>
    </source>
</reference>
<keyword evidence="2" id="KW-1185">Reference proteome</keyword>
<sequence>MEQENLVLCGANSYEQKYYLNQQFSGLPEQVRQELQIMCVLYTEEVGGVLTLEFTPEGELIFRTQADDSDYLYDEISGGLKIGELRREKQELLEALELYYQVFVLGKKPEDLP</sequence>
<gene>
    <name evidence="1" type="ORF">EV209_0582</name>
</gene>
<name>A0A4Q7PNS2_9FIRM</name>
<comment type="caution">
    <text evidence="1">The sequence shown here is derived from an EMBL/GenBank/DDBJ whole genome shotgun (WGS) entry which is preliminary data.</text>
</comment>
<dbReference type="InterPro" id="IPR046143">
    <property type="entry name" value="DUF6145"/>
</dbReference>
<dbReference type="OrthoDB" id="9794005at2"/>
<dbReference type="Pfam" id="PF19642">
    <property type="entry name" value="DUF6145"/>
    <property type="match status" value="1"/>
</dbReference>
<dbReference type="EMBL" id="SGXF01000001">
    <property type="protein sequence ID" value="RZT02463.1"/>
    <property type="molecule type" value="Genomic_DNA"/>
</dbReference>
<organism evidence="1 2">
    <name type="scientific">Cuneatibacter caecimuris</name>
    <dbReference type="NCBI Taxonomy" id="1796618"/>
    <lineage>
        <taxon>Bacteria</taxon>
        <taxon>Bacillati</taxon>
        <taxon>Bacillota</taxon>
        <taxon>Clostridia</taxon>
        <taxon>Lachnospirales</taxon>
        <taxon>Lachnospiraceae</taxon>
        <taxon>Cuneatibacter</taxon>
    </lineage>
</organism>
<dbReference type="RefSeq" id="WP_130432865.1">
    <property type="nucleotide sequence ID" value="NZ_SGXF01000001.1"/>
</dbReference>
<evidence type="ECO:0000313" key="2">
    <source>
        <dbReference type="Proteomes" id="UP000292927"/>
    </source>
</evidence>
<dbReference type="Proteomes" id="UP000292927">
    <property type="component" value="Unassembled WGS sequence"/>
</dbReference>
<proteinExistence type="predicted"/>
<dbReference type="AlphaFoldDB" id="A0A4Q7PNS2"/>
<evidence type="ECO:0000313" key="1">
    <source>
        <dbReference type="EMBL" id="RZT02463.1"/>
    </source>
</evidence>
<protein>
    <submittedName>
        <fullName evidence="1">Uncharacterized protein</fullName>
    </submittedName>
</protein>